<accession>A0A316C5K6</accession>
<comment type="caution">
    <text evidence="5">The sequence shown here is derived from an EMBL/GenBank/DDBJ whole genome shotgun (WGS) entry which is preliminary data.</text>
</comment>
<evidence type="ECO:0000256" key="3">
    <source>
        <dbReference type="PIRSR" id="PIRSR000390-2"/>
    </source>
</evidence>
<dbReference type="GO" id="GO:0000271">
    <property type="term" value="P:polysaccharide biosynthetic process"/>
    <property type="evidence" value="ECO:0007669"/>
    <property type="project" value="TreeGrafter"/>
</dbReference>
<dbReference type="OrthoDB" id="9768668at2"/>
<dbReference type="Pfam" id="PF01041">
    <property type="entry name" value="DegT_DnrJ_EryC1"/>
    <property type="match status" value="1"/>
</dbReference>
<dbReference type="PANTHER" id="PTHR30244:SF34">
    <property type="entry name" value="DTDP-4-AMINO-4,6-DIDEOXYGALACTOSE TRANSAMINASE"/>
    <property type="match status" value="1"/>
</dbReference>
<proteinExistence type="inferred from homology"/>
<dbReference type="GO" id="GO:0008483">
    <property type="term" value="F:transaminase activity"/>
    <property type="evidence" value="ECO:0007669"/>
    <property type="project" value="TreeGrafter"/>
</dbReference>
<evidence type="ECO:0000256" key="4">
    <source>
        <dbReference type="RuleBase" id="RU004508"/>
    </source>
</evidence>
<keyword evidence="6" id="KW-1185">Reference proteome</keyword>
<dbReference type="Gene3D" id="3.40.640.10">
    <property type="entry name" value="Type I PLP-dependent aspartate aminotransferase-like (Major domain)"/>
    <property type="match status" value="1"/>
</dbReference>
<name>A0A316C5K6_PSESE</name>
<sequence>MIPRARPNYGFKDLLKAAPKSRDPGPASAEVAERLRDILGLPYVLLTPSGRGALYILLKATPGAEVLIPSYTCSAVAEAALLAGKQPIFAEHGSLSYNQSVDDLAPHLQDGRTYIATHQYGFGAPIEAMTDACRSAGVTVYEDIAAAFGTRVNGRLAGTFGAACFGSFDTTKLVNAPLKGGFLATADPDLFRRAQNVAQGELRTMSVMRKMALIGAAFVLVGLRNPLLYKAFHTLNFAWRGRATAESGELRTTPSQVYLDRFADWQAQVVLPQLDGFEDTIRRRRANYQLLRSRLQHLRKVALPPEDAGSEWVPIRFPVLCYDEKMNYYERGVGKGMDFGFSFTKIAAPTAHVSAHAIAAGVLNLPFDAALTPMEIETMINVLTELEAA</sequence>
<feature type="modified residue" description="N6-(pyridoxal phosphate)lysine" evidence="3">
    <location>
        <position position="172"/>
    </location>
</feature>
<comment type="similarity">
    <text evidence="1 4">Belongs to the DegT/DnrJ/EryC1 family.</text>
</comment>
<feature type="active site" description="Proton acceptor" evidence="2">
    <location>
        <position position="172"/>
    </location>
</feature>
<dbReference type="InterPro" id="IPR015421">
    <property type="entry name" value="PyrdxlP-dep_Trfase_major"/>
</dbReference>
<dbReference type="PANTHER" id="PTHR30244">
    <property type="entry name" value="TRANSAMINASE"/>
    <property type="match status" value="1"/>
</dbReference>
<dbReference type="PIRSF" id="PIRSF000390">
    <property type="entry name" value="PLP_StrS"/>
    <property type="match status" value="1"/>
</dbReference>
<protein>
    <submittedName>
        <fullName evidence="5">dTDP-4-amino-4,6-dideoxygalactose transaminase</fullName>
    </submittedName>
</protein>
<dbReference type="Proteomes" id="UP000245396">
    <property type="component" value="Unassembled WGS sequence"/>
</dbReference>
<dbReference type="RefSeq" id="WP_109612388.1">
    <property type="nucleotide sequence ID" value="NZ_QGGG01000004.1"/>
</dbReference>
<dbReference type="EMBL" id="QGGG01000004">
    <property type="protein sequence ID" value="PWJ85020.1"/>
    <property type="molecule type" value="Genomic_DNA"/>
</dbReference>
<reference evidence="5 6" key="1">
    <citation type="submission" date="2018-05" db="EMBL/GenBank/DDBJ databases">
        <title>Genomic Encyclopedia of Type Strains, Phase IV (KMG-IV): sequencing the most valuable type-strain genomes for metagenomic binning, comparative biology and taxonomic classification.</title>
        <authorList>
            <person name="Goeker M."/>
        </authorList>
    </citation>
    <scope>NUCLEOTIDE SEQUENCE [LARGE SCALE GENOMIC DNA]</scope>
    <source>
        <strain evidence="5 6">DSM 6986</strain>
    </source>
</reference>
<dbReference type="AlphaFoldDB" id="A0A316C5K6"/>
<dbReference type="InterPro" id="IPR000653">
    <property type="entry name" value="DegT/StrS_aminotransferase"/>
</dbReference>
<evidence type="ECO:0000313" key="5">
    <source>
        <dbReference type="EMBL" id="PWJ85020.1"/>
    </source>
</evidence>
<keyword evidence="3 4" id="KW-0663">Pyridoxal phosphate</keyword>
<evidence type="ECO:0000313" key="6">
    <source>
        <dbReference type="Proteomes" id="UP000245396"/>
    </source>
</evidence>
<evidence type="ECO:0000256" key="2">
    <source>
        <dbReference type="PIRSR" id="PIRSR000390-1"/>
    </source>
</evidence>
<dbReference type="InterPro" id="IPR015424">
    <property type="entry name" value="PyrdxlP-dep_Trfase"/>
</dbReference>
<evidence type="ECO:0000256" key="1">
    <source>
        <dbReference type="ARBA" id="ARBA00037999"/>
    </source>
</evidence>
<dbReference type="Gene3D" id="3.90.1150.10">
    <property type="entry name" value="Aspartate Aminotransferase, domain 1"/>
    <property type="match status" value="1"/>
</dbReference>
<dbReference type="STRING" id="1192868.GCA_000304395_03291"/>
<dbReference type="SUPFAM" id="SSF53383">
    <property type="entry name" value="PLP-dependent transferases"/>
    <property type="match status" value="1"/>
</dbReference>
<dbReference type="GO" id="GO:0030170">
    <property type="term" value="F:pyridoxal phosphate binding"/>
    <property type="evidence" value="ECO:0007669"/>
    <property type="project" value="TreeGrafter"/>
</dbReference>
<gene>
    <name evidence="5" type="ORF">C7441_104289</name>
</gene>
<dbReference type="InterPro" id="IPR015422">
    <property type="entry name" value="PyrdxlP-dep_Trfase_small"/>
</dbReference>
<organism evidence="5 6">
    <name type="scientific">Pseudaminobacter salicylatoxidans</name>
    <dbReference type="NCBI Taxonomy" id="93369"/>
    <lineage>
        <taxon>Bacteria</taxon>
        <taxon>Pseudomonadati</taxon>
        <taxon>Pseudomonadota</taxon>
        <taxon>Alphaproteobacteria</taxon>
        <taxon>Hyphomicrobiales</taxon>
        <taxon>Phyllobacteriaceae</taxon>
        <taxon>Pseudaminobacter</taxon>
    </lineage>
</organism>